<evidence type="ECO:0000256" key="1">
    <source>
        <dbReference type="SAM" id="MobiDB-lite"/>
    </source>
</evidence>
<dbReference type="HOGENOM" id="CLU_2396270_0_0_5"/>
<evidence type="ECO:0000313" key="3">
    <source>
        <dbReference type="Proteomes" id="UP000009081"/>
    </source>
</evidence>
<accession>C5B426</accession>
<protein>
    <submittedName>
        <fullName evidence="2">Uncharacterized protein</fullName>
    </submittedName>
</protein>
<evidence type="ECO:0000313" key="2">
    <source>
        <dbReference type="EMBL" id="ACS43208.1"/>
    </source>
</evidence>
<dbReference type="AlphaFoldDB" id="C5B426"/>
<proteinExistence type="predicted"/>
<geneLocation type="plasmid" evidence="2 3">
    <name>megaplasmid</name>
</geneLocation>
<dbReference type="OrthoDB" id="2795102at2"/>
<dbReference type="RefSeq" id="WP_012753691.1">
    <property type="nucleotide sequence ID" value="NC_012811.1"/>
</dbReference>
<reference evidence="2 3" key="1">
    <citation type="journal article" date="2009" name="PLoS ONE">
        <title>Methylobacterium genome sequences: a reference blueprint to investigate microbial metabolism of C1 compounds from natural and industrial sources.</title>
        <authorList>
            <person name="Vuilleumier S."/>
            <person name="Chistoserdova L."/>
            <person name="Lee M.-C."/>
            <person name="Bringel F."/>
            <person name="Lajus A."/>
            <person name="Zhou Y."/>
            <person name="Gourion B."/>
            <person name="Barbe V."/>
            <person name="Chang J."/>
            <person name="Cruveiller S."/>
            <person name="Dossat C."/>
            <person name="Gillett W."/>
            <person name="Gruffaz C."/>
            <person name="Haugen E."/>
            <person name="Hourcade E."/>
            <person name="Levy R."/>
            <person name="Mangenot S."/>
            <person name="Muller E."/>
            <person name="Nadalig T."/>
            <person name="Pagni M."/>
            <person name="Penny C."/>
            <person name="Peyraud R."/>
            <person name="Robinson D.G."/>
            <person name="Roche D."/>
            <person name="Rouy Z."/>
            <person name="Saenampechek C."/>
            <person name="Salvignol G."/>
            <person name="Vallenet D."/>
            <person name="Wu Z."/>
            <person name="Marx C.J."/>
            <person name="Vorholt J.A."/>
            <person name="Olson M.V."/>
            <person name="Kaul R."/>
            <person name="Weissenbach J."/>
            <person name="Medigue C."/>
            <person name="Lidstrom M.E."/>
        </authorList>
    </citation>
    <scope>NUCLEOTIDE SEQUENCE [LARGE SCALE GENOMIC DNA]</scope>
    <source>
        <strain evidence="3">ATCC 14718 / DSM 1338 / JCM 2805 / NCIMB 9133 / AM1</strain>
    </source>
</reference>
<dbReference type="KEGG" id="mea:Mex_2p0336"/>
<sequence length="93" mass="10745">MIDPETLVHKEIKGRYRFHPERGARGEWCGVIYETDGLGREKLLDVGIELNRRAIKDWIDLAIRNKPWEQDGMPAPDHYDRVGIAGARPQTLH</sequence>
<gene>
    <name evidence="2" type="ordered locus">MexAM1_META2p0336</name>
</gene>
<keyword evidence="2" id="KW-0614">Plasmid</keyword>
<feature type="region of interest" description="Disordered" evidence="1">
    <location>
        <begin position="70"/>
        <end position="93"/>
    </location>
</feature>
<organism evidence="2 3">
    <name type="scientific">Methylorubrum extorquens (strain ATCC 14718 / DSM 1338 / JCM 2805 / NCIMB 9133 / AM1)</name>
    <name type="common">Methylobacterium extorquens</name>
    <dbReference type="NCBI Taxonomy" id="272630"/>
    <lineage>
        <taxon>Bacteria</taxon>
        <taxon>Pseudomonadati</taxon>
        <taxon>Pseudomonadota</taxon>
        <taxon>Alphaproteobacteria</taxon>
        <taxon>Hyphomicrobiales</taxon>
        <taxon>Methylobacteriaceae</taxon>
        <taxon>Methylorubrum</taxon>
    </lineage>
</organism>
<dbReference type="EMBL" id="CP001511">
    <property type="protein sequence ID" value="ACS43208.1"/>
    <property type="molecule type" value="Genomic_DNA"/>
</dbReference>
<name>C5B426_METEA</name>
<keyword evidence="3" id="KW-1185">Reference proteome</keyword>
<dbReference type="Proteomes" id="UP000009081">
    <property type="component" value="Plasmid megaplasmid"/>
</dbReference>